<comment type="caution">
    <text evidence="2">The sequence shown here is derived from an EMBL/GenBank/DDBJ whole genome shotgun (WGS) entry which is preliminary data.</text>
</comment>
<dbReference type="Gene3D" id="3.40.50.2000">
    <property type="entry name" value="Glycogen Phosphorylase B"/>
    <property type="match status" value="2"/>
</dbReference>
<keyword evidence="2" id="KW-0328">Glycosyltransferase</keyword>
<evidence type="ECO:0000313" key="2">
    <source>
        <dbReference type="EMBL" id="CUJ57483.1"/>
    </source>
</evidence>
<dbReference type="PANTHER" id="PTHR12526">
    <property type="entry name" value="GLYCOSYLTRANSFERASE"/>
    <property type="match status" value="1"/>
</dbReference>
<dbReference type="EMBL" id="CYTK01000008">
    <property type="protein sequence ID" value="CUJ57483.1"/>
    <property type="molecule type" value="Genomic_DNA"/>
</dbReference>
<dbReference type="InterPro" id="IPR001296">
    <property type="entry name" value="Glyco_trans_1"/>
</dbReference>
<dbReference type="PANTHER" id="PTHR12526:SF638">
    <property type="entry name" value="SPORE COAT PROTEIN SA"/>
    <property type="match status" value="1"/>
</dbReference>
<name>A0AAD2J3A1_ACHAE</name>
<dbReference type="AlphaFoldDB" id="A0AAD2J3A1"/>
<accession>A0AAD2J3A1</accession>
<feature type="domain" description="Glycosyl transferase family 1" evidence="1">
    <location>
        <begin position="218"/>
        <end position="382"/>
    </location>
</feature>
<dbReference type="RefSeq" id="WP_054457099.1">
    <property type="nucleotide sequence ID" value="NZ_CYTK01000008.1"/>
</dbReference>
<dbReference type="EC" id="2.4.1.246" evidence="2"/>
<dbReference type="SUPFAM" id="SSF53756">
    <property type="entry name" value="UDP-Glycosyltransferase/glycogen phosphorylase"/>
    <property type="match status" value="1"/>
</dbReference>
<proteinExistence type="predicted"/>
<gene>
    <name evidence="2" type="primary">mfpsA_2</name>
    <name evidence="2" type="ORF">ERS370000_04649</name>
</gene>
<organism evidence="2 3">
    <name type="scientific">Achromobacter aegrifaciens</name>
    <dbReference type="NCBI Taxonomy" id="1287736"/>
    <lineage>
        <taxon>Bacteria</taxon>
        <taxon>Pseudomonadati</taxon>
        <taxon>Pseudomonadota</taxon>
        <taxon>Betaproteobacteria</taxon>
        <taxon>Burkholderiales</taxon>
        <taxon>Alcaligenaceae</taxon>
        <taxon>Achromobacter</taxon>
    </lineage>
</organism>
<dbReference type="Proteomes" id="UP000044098">
    <property type="component" value="Unassembled WGS sequence"/>
</dbReference>
<evidence type="ECO:0000259" key="1">
    <source>
        <dbReference type="Pfam" id="PF00534"/>
    </source>
</evidence>
<evidence type="ECO:0000313" key="3">
    <source>
        <dbReference type="Proteomes" id="UP000044098"/>
    </source>
</evidence>
<protein>
    <submittedName>
        <fullName evidence="2">Mannosylfructose-phosphate synthase</fullName>
        <ecNumber evidence="2">2.4.1.246</ecNumber>
    </submittedName>
</protein>
<dbReference type="CDD" id="cd03801">
    <property type="entry name" value="GT4_PimA-like"/>
    <property type="match status" value="1"/>
</dbReference>
<keyword evidence="2" id="KW-0808">Transferase</keyword>
<dbReference type="Pfam" id="PF00534">
    <property type="entry name" value="Glycos_transf_1"/>
    <property type="match status" value="1"/>
</dbReference>
<dbReference type="GO" id="GO:0103011">
    <property type="term" value="F:mannosylfructose-phosphate synthase activity"/>
    <property type="evidence" value="ECO:0007669"/>
    <property type="project" value="UniProtKB-EC"/>
</dbReference>
<reference evidence="2 3" key="1">
    <citation type="submission" date="2015-09" db="EMBL/GenBank/DDBJ databases">
        <authorList>
            <consortium name="Pathogen Informatics"/>
        </authorList>
    </citation>
    <scope>NUCLEOTIDE SEQUENCE [LARGE SCALE GENOMIC DNA]</scope>
    <source>
        <strain evidence="2 3">2789STDY5608625</strain>
    </source>
</reference>
<sequence length="707" mass="80116">MRTICFVTYELYPVTRGGCGALLYNVACQLLQAGHRVVFLLDVDRPTFERFDLEERLLLPQSENCVAYQLSAVLPEGTLSREDFSSWYEWRSYLLSLGAQHVHEAERPDLIEFFDYHGVAYYSLCEKLALGRFEGSHIAVRFHATIEAMDRVDLTNFLSPELWTLYSLERGALDLAETVIAPSHSFYERSLSNLYPGSRGRERIAVPPLRKALTRHQAPKRDPQAVLCYGRLFSIKGVDLMVDAAVLWMQQCPEIRPKFYFVGGDSMQPPDGGGEYAEYLKRRIPAELKQYFHFTGHMSHEAMEELLADVRFAVFANRYESFCYAAHELYAAHVPLIVSAIPGFADFFEHEKNALVFDETRADFLVQSMDRLWHDGDLRARLAFPYPVIPQSVAPVYEEEHLESWMDAAQRRATLAPLRITTLIVAASLSDAKQTARPLRGADGHHCLVLLPAESYPEEISAYLFGRNVVCVDLDGKVQDFHSLRATEAILILRSGDTVDGQYLTAAARILSQFANVPFVTCWQHRLTSVAGSVDTYALSLALDVAPMSGRSPFTRAVFRTSPDRLILDSFDTNLGEYAELGFLWSLTAASGPGIVIPEVWIKPTVESYEPPTPKQLSYLLNRDSSDVRRTRLAQFAVANWNVVPNVIERQEIAAEMRALPPELTHLLLRIGHKIVQLYTRFGWARTIIKWARRRIRAVSMGMPKIR</sequence>